<dbReference type="EMBL" id="JARLKZ010000001">
    <property type="protein sequence ID" value="MEC0238364.1"/>
    <property type="molecule type" value="Genomic_DNA"/>
</dbReference>
<evidence type="ECO:0000313" key="2">
    <source>
        <dbReference type="Proteomes" id="UP001344632"/>
    </source>
</evidence>
<keyword evidence="2" id="KW-1185">Reference proteome</keyword>
<gene>
    <name evidence="1" type="ORF">P4H66_00570</name>
</gene>
<protein>
    <submittedName>
        <fullName evidence="1">Uncharacterized protein</fullName>
    </submittedName>
</protein>
<dbReference type="Proteomes" id="UP001344632">
    <property type="component" value="Unassembled WGS sequence"/>
</dbReference>
<dbReference type="InterPro" id="IPR018247">
    <property type="entry name" value="EF_Hand_1_Ca_BS"/>
</dbReference>
<reference evidence="1 2" key="1">
    <citation type="submission" date="2023-03" db="EMBL/GenBank/DDBJ databases">
        <title>Bacillus Genome Sequencing.</title>
        <authorList>
            <person name="Dunlap C."/>
        </authorList>
    </citation>
    <scope>NUCLEOTIDE SEQUENCE [LARGE SCALE GENOMIC DNA]</scope>
    <source>
        <strain evidence="1 2">BD-525</strain>
    </source>
</reference>
<name>A0ABU6GG31_9BACL</name>
<comment type="caution">
    <text evidence="1">The sequence shown here is derived from an EMBL/GenBank/DDBJ whole genome shotgun (WGS) entry which is preliminary data.</text>
</comment>
<proteinExistence type="predicted"/>
<sequence>MKITCIESDYAHIGYLYLQPPSEKVPHQTNSILNQSTDIPQIQIPFEQKPELGIYLDNMTILPYSFRCGYKQVKFETEYGVDFDNSGYITGFEVGLSPTQFIKLIEGQSYRLYESVWHNQTCHIFLLDELDSVFSELNVICRMNRKEDAYLIIQFAQPETLGVTFYPSEGKRIALIKGLISANPELYPPSYLLQPDFELIKDK</sequence>
<dbReference type="RefSeq" id="WP_326084849.1">
    <property type="nucleotide sequence ID" value="NZ_JARLKZ010000001.1"/>
</dbReference>
<organism evidence="1 2">
    <name type="scientific">Paenibacillus dokdonensis</name>
    <dbReference type="NCBI Taxonomy" id="2567944"/>
    <lineage>
        <taxon>Bacteria</taxon>
        <taxon>Bacillati</taxon>
        <taxon>Bacillota</taxon>
        <taxon>Bacilli</taxon>
        <taxon>Bacillales</taxon>
        <taxon>Paenibacillaceae</taxon>
        <taxon>Paenibacillus</taxon>
    </lineage>
</organism>
<evidence type="ECO:0000313" key="1">
    <source>
        <dbReference type="EMBL" id="MEC0238364.1"/>
    </source>
</evidence>
<accession>A0ABU6GG31</accession>
<dbReference type="PROSITE" id="PS00018">
    <property type="entry name" value="EF_HAND_1"/>
    <property type="match status" value="1"/>
</dbReference>